<dbReference type="InterPro" id="IPR004013">
    <property type="entry name" value="PHP_dom"/>
</dbReference>
<feature type="domain" description="Polymerase/histidinol phosphatase N-terminal" evidence="1">
    <location>
        <begin position="2"/>
        <end position="68"/>
    </location>
</feature>
<accession>A0A9D8KE46</accession>
<dbReference type="InterPro" id="IPR052018">
    <property type="entry name" value="PHP_domain"/>
</dbReference>
<dbReference type="Gene3D" id="1.10.150.650">
    <property type="match status" value="1"/>
</dbReference>
<proteinExistence type="predicted"/>
<dbReference type="Gene3D" id="3.20.20.140">
    <property type="entry name" value="Metal-dependent hydrolases"/>
    <property type="match status" value="1"/>
</dbReference>
<dbReference type="SMART" id="SM00481">
    <property type="entry name" value="POLIIIAc"/>
    <property type="match status" value="1"/>
</dbReference>
<gene>
    <name evidence="2" type="ORF">JW984_02055</name>
</gene>
<dbReference type="CDD" id="cd07438">
    <property type="entry name" value="PHP_HisPPase_AMP"/>
    <property type="match status" value="1"/>
</dbReference>
<reference evidence="2" key="1">
    <citation type="journal article" date="2021" name="Environ. Microbiol.">
        <title>Genomic characterization of three novel Desulfobacterota classes expand the metabolic and phylogenetic diversity of the phylum.</title>
        <authorList>
            <person name="Murphy C.L."/>
            <person name="Biggerstaff J."/>
            <person name="Eichhorn A."/>
            <person name="Ewing E."/>
            <person name="Shahan R."/>
            <person name="Soriano D."/>
            <person name="Stewart S."/>
            <person name="VanMol K."/>
            <person name="Walker R."/>
            <person name="Walters P."/>
            <person name="Elshahed M.S."/>
            <person name="Youssef N.H."/>
        </authorList>
    </citation>
    <scope>NUCLEOTIDE SEQUENCE</scope>
    <source>
        <strain evidence="2">Zod_Metabat.24</strain>
    </source>
</reference>
<dbReference type="InterPro" id="IPR003141">
    <property type="entry name" value="Pol/His_phosphatase_N"/>
</dbReference>
<dbReference type="InterPro" id="IPR016195">
    <property type="entry name" value="Pol/histidinol_Pase-like"/>
</dbReference>
<dbReference type="GO" id="GO:0004534">
    <property type="term" value="F:5'-3' RNA exonuclease activity"/>
    <property type="evidence" value="ECO:0007669"/>
    <property type="project" value="TreeGrafter"/>
</dbReference>
<comment type="caution">
    <text evidence="2">The sequence shown here is derived from an EMBL/GenBank/DDBJ whole genome shotgun (WGS) entry which is preliminary data.</text>
</comment>
<dbReference type="PANTHER" id="PTHR42924:SF3">
    <property type="entry name" value="POLYMERASE_HISTIDINOL PHOSPHATASE N-TERMINAL DOMAIN-CONTAINING PROTEIN"/>
    <property type="match status" value="1"/>
</dbReference>
<evidence type="ECO:0000259" key="1">
    <source>
        <dbReference type="SMART" id="SM00481"/>
    </source>
</evidence>
<dbReference type="PANTHER" id="PTHR42924">
    <property type="entry name" value="EXONUCLEASE"/>
    <property type="match status" value="1"/>
</dbReference>
<protein>
    <submittedName>
        <fullName evidence="2">PHP domain-containing protein</fullName>
    </submittedName>
</protein>
<dbReference type="SUPFAM" id="SSF89550">
    <property type="entry name" value="PHP domain-like"/>
    <property type="match status" value="1"/>
</dbReference>
<dbReference type="AlphaFoldDB" id="A0A9D8KE46"/>
<name>A0A9D8KE46_9DELT</name>
<dbReference type="EMBL" id="JAFGIX010000009">
    <property type="protein sequence ID" value="MBN1571961.1"/>
    <property type="molecule type" value="Genomic_DNA"/>
</dbReference>
<evidence type="ECO:0000313" key="3">
    <source>
        <dbReference type="Proteomes" id="UP000809273"/>
    </source>
</evidence>
<sequence>MIDLHVHTDASSDGVHTPEEIFEMSARLGVKGLAFADHNNTDNVDKGLKLSKKYNIPFVPAVEINSTHLNEDIHIIGYFIDHRSSEMVSFLSNTQNEIIAQTKKRVALLREYGFVLNTDDVLRESKGKPPTGRSFLTAILKKEENAGDKRLKNYVDGDRSDSPSLNFYLDFLSGGKPAYIPLSTSTTKGAVEIISISGGLSVIAHPGEYPRGMLDDLVALGADGIEVYSGHHNKVEEKYFKRYAMEKGLLMTAGSDFHGKIVKPTIDLGVKIEGGEEMFEKLKKAHEEKYA</sequence>
<dbReference type="Pfam" id="PF02811">
    <property type="entry name" value="PHP"/>
    <property type="match status" value="1"/>
</dbReference>
<organism evidence="2 3">
    <name type="scientific">Candidatus Zymogenus saltonus</name>
    <dbReference type="NCBI Taxonomy" id="2844893"/>
    <lineage>
        <taxon>Bacteria</taxon>
        <taxon>Deltaproteobacteria</taxon>
        <taxon>Candidatus Zymogenia</taxon>
        <taxon>Candidatus Zymogeniales</taxon>
        <taxon>Candidatus Zymogenaceae</taxon>
        <taxon>Candidatus Zymogenus</taxon>
    </lineage>
</organism>
<reference evidence="2" key="2">
    <citation type="submission" date="2021-01" db="EMBL/GenBank/DDBJ databases">
        <authorList>
            <person name="Hahn C.R."/>
            <person name="Youssef N.H."/>
            <person name="Elshahed M."/>
        </authorList>
    </citation>
    <scope>NUCLEOTIDE SEQUENCE</scope>
    <source>
        <strain evidence="2">Zod_Metabat.24</strain>
    </source>
</reference>
<evidence type="ECO:0000313" key="2">
    <source>
        <dbReference type="EMBL" id="MBN1571961.1"/>
    </source>
</evidence>
<dbReference type="Proteomes" id="UP000809273">
    <property type="component" value="Unassembled WGS sequence"/>
</dbReference>
<dbReference type="GO" id="GO:0035312">
    <property type="term" value="F:5'-3' DNA exonuclease activity"/>
    <property type="evidence" value="ECO:0007669"/>
    <property type="project" value="TreeGrafter"/>
</dbReference>